<reference evidence="6" key="1">
    <citation type="submission" date="2021-02" db="EMBL/GenBank/DDBJ databases">
        <authorList>
            <person name="Dougan E. K."/>
            <person name="Rhodes N."/>
            <person name="Thang M."/>
            <person name="Chan C."/>
        </authorList>
    </citation>
    <scope>NUCLEOTIDE SEQUENCE</scope>
</reference>
<dbReference type="EMBL" id="CAJNNV010024866">
    <property type="protein sequence ID" value="CAE8610924.1"/>
    <property type="molecule type" value="Genomic_DNA"/>
</dbReference>
<dbReference type="InterPro" id="IPR029035">
    <property type="entry name" value="DHS-like_NAD/FAD-binding_dom"/>
</dbReference>
<dbReference type="OMA" id="SPMELHM"/>
<dbReference type="SUPFAM" id="SSF52467">
    <property type="entry name" value="DHS-like NAD/FAD-binding domain"/>
    <property type="match status" value="1"/>
</dbReference>
<dbReference type="GO" id="GO:0046872">
    <property type="term" value="F:metal ion binding"/>
    <property type="evidence" value="ECO:0007669"/>
    <property type="project" value="UniProtKB-KW"/>
</dbReference>
<feature type="binding site" evidence="3">
    <location>
        <position position="208"/>
    </location>
    <ligand>
        <name>Zn(2+)</name>
        <dbReference type="ChEBI" id="CHEBI:29105"/>
    </ligand>
</feature>
<feature type="active site" description="Proton acceptor" evidence="3">
    <location>
        <position position="148"/>
    </location>
</feature>
<dbReference type="Pfam" id="PF02146">
    <property type="entry name" value="SIR2"/>
    <property type="match status" value="1"/>
</dbReference>
<dbReference type="InterPro" id="IPR050134">
    <property type="entry name" value="NAD-dep_sirtuin_deacylases"/>
</dbReference>
<protein>
    <recommendedName>
        <fullName evidence="5">Deacetylase sirtuin-type domain-containing protein</fullName>
    </recommendedName>
</protein>
<dbReference type="InterPro" id="IPR003000">
    <property type="entry name" value="Sirtuin"/>
</dbReference>
<gene>
    <name evidence="6" type="ORF">PGLA1383_LOCUS28734</name>
</gene>
<feature type="binding site" evidence="3">
    <location>
        <position position="156"/>
    </location>
    <ligand>
        <name>Zn(2+)</name>
        <dbReference type="ChEBI" id="CHEBI:29105"/>
    </ligand>
</feature>
<dbReference type="AlphaFoldDB" id="A0A813F8T6"/>
<keyword evidence="7" id="KW-1185">Reference proteome</keyword>
<dbReference type="OrthoDB" id="424302at2759"/>
<feature type="binding site" evidence="3">
    <location>
        <position position="163"/>
    </location>
    <ligand>
        <name>Zn(2+)</name>
        <dbReference type="ChEBI" id="CHEBI:29105"/>
    </ligand>
</feature>
<keyword evidence="1" id="KW-0808">Transferase</keyword>
<evidence type="ECO:0000313" key="7">
    <source>
        <dbReference type="Proteomes" id="UP000654075"/>
    </source>
</evidence>
<dbReference type="Gene3D" id="3.40.50.1220">
    <property type="entry name" value="TPP-binding domain"/>
    <property type="match status" value="1"/>
</dbReference>
<proteinExistence type="predicted"/>
<evidence type="ECO:0000256" key="2">
    <source>
        <dbReference type="ARBA" id="ARBA00023027"/>
    </source>
</evidence>
<dbReference type="GO" id="GO:0017136">
    <property type="term" value="F:histone deacetylase activity, NAD-dependent"/>
    <property type="evidence" value="ECO:0007669"/>
    <property type="project" value="TreeGrafter"/>
</dbReference>
<comment type="caution">
    <text evidence="6">The sequence shown here is derived from an EMBL/GenBank/DDBJ whole genome shotgun (WGS) entry which is preliminary data.</text>
</comment>
<organism evidence="6 7">
    <name type="scientific">Polarella glacialis</name>
    <name type="common">Dinoflagellate</name>
    <dbReference type="NCBI Taxonomy" id="89957"/>
    <lineage>
        <taxon>Eukaryota</taxon>
        <taxon>Sar</taxon>
        <taxon>Alveolata</taxon>
        <taxon>Dinophyceae</taxon>
        <taxon>Suessiales</taxon>
        <taxon>Suessiaceae</taxon>
        <taxon>Polarella</taxon>
    </lineage>
</organism>
<feature type="region of interest" description="Disordered" evidence="4">
    <location>
        <begin position="322"/>
        <end position="358"/>
    </location>
</feature>
<dbReference type="GO" id="GO:0070403">
    <property type="term" value="F:NAD+ binding"/>
    <property type="evidence" value="ECO:0007669"/>
    <property type="project" value="InterPro"/>
</dbReference>
<feature type="domain" description="Deacetylase sirtuin-type" evidence="5">
    <location>
        <begin position="20"/>
        <end position="317"/>
    </location>
</feature>
<keyword evidence="2" id="KW-0520">NAD</keyword>
<evidence type="ECO:0000313" key="6">
    <source>
        <dbReference type="EMBL" id="CAE8610924.1"/>
    </source>
</evidence>
<dbReference type="PANTHER" id="PTHR11085:SF4">
    <property type="entry name" value="NAD-DEPENDENT PROTEIN DEACYLASE"/>
    <property type="match status" value="1"/>
</dbReference>
<accession>A0A813F8T6</accession>
<dbReference type="PANTHER" id="PTHR11085">
    <property type="entry name" value="NAD-DEPENDENT PROTEIN DEACYLASE SIRTUIN-5, MITOCHONDRIAL-RELATED"/>
    <property type="match status" value="1"/>
</dbReference>
<feature type="binding site" evidence="3">
    <location>
        <position position="211"/>
    </location>
    <ligand>
        <name>Zn(2+)</name>
        <dbReference type="ChEBI" id="CHEBI:29105"/>
    </ligand>
</feature>
<evidence type="ECO:0000256" key="4">
    <source>
        <dbReference type="SAM" id="MobiDB-lite"/>
    </source>
</evidence>
<name>A0A813F8T6_POLGL</name>
<dbReference type="Proteomes" id="UP000654075">
    <property type="component" value="Unassembled WGS sequence"/>
</dbReference>
<evidence type="ECO:0000256" key="1">
    <source>
        <dbReference type="ARBA" id="ARBA00022679"/>
    </source>
</evidence>
<dbReference type="InterPro" id="IPR026590">
    <property type="entry name" value="Ssirtuin_cat_dom"/>
</dbReference>
<keyword evidence="3" id="KW-0479">Metal-binding</keyword>
<feature type="compositionally biased region" description="Pro residues" evidence="4">
    <location>
        <begin position="347"/>
        <end position="358"/>
    </location>
</feature>
<sequence>MSTVYLEHRDAHHVPGAGSSDEIEAGLQRAAEAIAACDALLFTAGAGMGVDSGLPDFRGTTGLWKDRDVAMTYEDMSDDKWFTEDPAFAWGVNYTQLAMYRKNASHAGYATLLKWANTLGKPYCVWTSNIDGMFQKAGFPNELVTTCHGDMHHLQCSVDSRKCKGLAEDRSDEVWSAEVIPDGLDEEIDPGSLRFIDAPSLDRPCFKCPRCGRLARPNVWFCGDMNYVVRQSTCKQRDGYNKWLWDLQGRQAKLVVIECGGGLAIPSVRIEGEDDVDSCGDGSLLVRFNPNDCKVPSSKGVGIPLGGMRGLALLDAALQKALTPKRSPTRSSLAAPKSKAAAARKPSPAPRKPSPAPP</sequence>
<evidence type="ECO:0000259" key="5">
    <source>
        <dbReference type="PROSITE" id="PS50305"/>
    </source>
</evidence>
<keyword evidence="3" id="KW-0862">Zinc</keyword>
<feature type="compositionally biased region" description="Low complexity" evidence="4">
    <location>
        <begin position="330"/>
        <end position="346"/>
    </location>
</feature>
<evidence type="ECO:0000256" key="3">
    <source>
        <dbReference type="PROSITE-ProRule" id="PRU00236"/>
    </source>
</evidence>
<dbReference type="PROSITE" id="PS50305">
    <property type="entry name" value="SIRTUIN"/>
    <property type="match status" value="1"/>
</dbReference>